<proteinExistence type="predicted"/>
<name>A0A174AMT3_9CLOT</name>
<dbReference type="Proteomes" id="UP000095558">
    <property type="component" value="Unassembled WGS sequence"/>
</dbReference>
<evidence type="ECO:0000256" key="1">
    <source>
        <dbReference type="SAM" id="MobiDB-lite"/>
    </source>
</evidence>
<evidence type="ECO:0000313" key="3">
    <source>
        <dbReference type="EMBL" id="CUN88920.1"/>
    </source>
</evidence>
<keyword evidence="2" id="KW-0812">Transmembrane</keyword>
<feature type="transmembrane region" description="Helical" evidence="2">
    <location>
        <begin position="20"/>
        <end position="40"/>
    </location>
</feature>
<reference evidence="3 4" key="1">
    <citation type="submission" date="2015-09" db="EMBL/GenBank/DDBJ databases">
        <authorList>
            <consortium name="Pathogen Informatics"/>
        </authorList>
    </citation>
    <scope>NUCLEOTIDE SEQUENCE [LARGE SCALE GENOMIC DNA]</scope>
    <source>
        <strain evidence="3 4">2789STDY5834855</strain>
    </source>
</reference>
<protein>
    <submittedName>
        <fullName evidence="3">Stage III sporulation protein AG</fullName>
    </submittedName>
</protein>
<feature type="region of interest" description="Disordered" evidence="1">
    <location>
        <begin position="110"/>
        <end position="132"/>
    </location>
</feature>
<gene>
    <name evidence="3" type="primary">spoIIIAG</name>
    <name evidence="3" type="ORF">ERS852470_00947</name>
</gene>
<evidence type="ECO:0000256" key="2">
    <source>
        <dbReference type="SAM" id="Phobius"/>
    </source>
</evidence>
<dbReference type="RefSeq" id="WP_042396750.1">
    <property type="nucleotide sequence ID" value="NZ_CYYT01000002.1"/>
</dbReference>
<dbReference type="InterPro" id="IPR014195">
    <property type="entry name" value="Spore_III_AG"/>
</dbReference>
<dbReference type="EMBL" id="CYZV01000008">
    <property type="protein sequence ID" value="CUN88920.1"/>
    <property type="molecule type" value="Genomic_DNA"/>
</dbReference>
<accession>A0A174AMT3</accession>
<dbReference type="OrthoDB" id="1634070at2"/>
<dbReference type="AlphaFoldDB" id="A0A174AMT3"/>
<dbReference type="NCBIfam" id="TIGR02830">
    <property type="entry name" value="spore_III_AG"/>
    <property type="match status" value="1"/>
</dbReference>
<organism evidence="3 4">
    <name type="scientific">Clostridium disporicum</name>
    <dbReference type="NCBI Taxonomy" id="84024"/>
    <lineage>
        <taxon>Bacteria</taxon>
        <taxon>Bacillati</taxon>
        <taxon>Bacillota</taxon>
        <taxon>Clostridia</taxon>
        <taxon>Eubacteriales</taxon>
        <taxon>Clostridiaceae</taxon>
        <taxon>Clostridium</taxon>
    </lineage>
</organism>
<keyword evidence="2" id="KW-1133">Transmembrane helix</keyword>
<sequence length="203" mass="22372">MDKDKFNKEINKMFQNKKFVNCLIVLLAIIFLWLAVSNFLGDDIGISKGSDTPQGAQEVSTDDGLMTSKELLNYEDQQKAELEKILSKMSGVGEVIVNIYFESGEIQVPATNSSTQTSETQEEDTNGGTRVTKQETEGTTVVMKSDSSTSEPFITKTYKPTITGVLIVAEGANSSEVKYNIQKAVSNLYNLSLDQVNVYPMNN</sequence>
<dbReference type="GeneID" id="83011446"/>
<evidence type="ECO:0000313" key="4">
    <source>
        <dbReference type="Proteomes" id="UP000095558"/>
    </source>
</evidence>
<keyword evidence="2" id="KW-0472">Membrane</keyword>